<protein>
    <submittedName>
        <fullName evidence="1">Uncharacterized protein</fullName>
    </submittedName>
</protein>
<dbReference type="Proteomes" id="UP000836387">
    <property type="component" value="Unassembled WGS sequence"/>
</dbReference>
<gene>
    <name evidence="1" type="ORF">CRV2_00016044</name>
</gene>
<evidence type="ECO:0000313" key="2">
    <source>
        <dbReference type="Proteomes" id="UP000836387"/>
    </source>
</evidence>
<sequence>MKWSKSTSDQKAGMNTARPLASCQNRRTLAIPGETATDSAISSDGIKRGIQEGLNLRSINNHLLARTDEARDDLEERDLKERGSGYRDCCLFPKPGRGRRTRDVNDLEGRDLDIRAKLNGIAKNSDVRRVRKPNTSGRSFRRALASRGRHTRDIGDIEKRNVNDQKKRYIKKRSSGYRD</sequence>
<comment type="caution">
    <text evidence="1">The sequence shown here is derived from an EMBL/GenBank/DDBJ whole genome shotgun (WGS) entry which is preliminary data.</text>
</comment>
<reference evidence="1" key="1">
    <citation type="submission" date="2020-04" db="EMBL/GenBank/DDBJ databases">
        <authorList>
            <person name="Broberg M."/>
        </authorList>
    </citation>
    <scope>NUCLEOTIDE SEQUENCE</scope>
</reference>
<evidence type="ECO:0000313" key="1">
    <source>
        <dbReference type="EMBL" id="CAG9948944.1"/>
    </source>
</evidence>
<proteinExistence type="predicted"/>
<name>A0ACA9U7D6_BIOOC</name>
<keyword evidence="2" id="KW-1185">Reference proteome</keyword>
<accession>A0ACA9U7D6</accession>
<reference evidence="1" key="2">
    <citation type="submission" date="2021-10" db="EMBL/GenBank/DDBJ databases">
        <authorList>
            <person name="Piombo E."/>
        </authorList>
    </citation>
    <scope>NUCLEOTIDE SEQUENCE</scope>
</reference>
<dbReference type="EMBL" id="CADEHS020000052">
    <property type="protein sequence ID" value="CAG9948944.1"/>
    <property type="molecule type" value="Genomic_DNA"/>
</dbReference>
<organism evidence="1 2">
    <name type="scientific">Clonostachys rosea f. rosea IK726</name>
    <dbReference type="NCBI Taxonomy" id="1349383"/>
    <lineage>
        <taxon>Eukaryota</taxon>
        <taxon>Fungi</taxon>
        <taxon>Dikarya</taxon>
        <taxon>Ascomycota</taxon>
        <taxon>Pezizomycotina</taxon>
        <taxon>Sordariomycetes</taxon>
        <taxon>Hypocreomycetidae</taxon>
        <taxon>Hypocreales</taxon>
        <taxon>Bionectriaceae</taxon>
        <taxon>Clonostachys</taxon>
    </lineage>
</organism>